<dbReference type="Gene3D" id="3.20.20.80">
    <property type="entry name" value="Glycosidases"/>
    <property type="match status" value="1"/>
</dbReference>
<dbReference type="Pfam" id="PF12971">
    <property type="entry name" value="NAGLU_N"/>
    <property type="match status" value="1"/>
</dbReference>
<feature type="domain" description="Alpha-N-acetylglucosaminidase N-terminal" evidence="11">
    <location>
        <begin position="43"/>
        <end position="124"/>
    </location>
</feature>
<feature type="chain" id="PRO_5040217936" description="Alpha-N-acetylglucosaminidase" evidence="9">
    <location>
        <begin position="22"/>
        <end position="781"/>
    </location>
</feature>
<dbReference type="Gene3D" id="3.30.379.10">
    <property type="entry name" value="Chitobiase/beta-hexosaminidase domain 2-like"/>
    <property type="match status" value="1"/>
</dbReference>
<evidence type="ECO:0000313" key="14">
    <source>
        <dbReference type="Proteomes" id="UP001153737"/>
    </source>
</evidence>
<evidence type="ECO:0000256" key="2">
    <source>
        <dbReference type="ARBA" id="ARBA00022801"/>
    </source>
</evidence>
<protein>
    <recommendedName>
        <fullName evidence="8">Alpha-N-acetylglucosaminidase</fullName>
        <ecNumber evidence="7">3.2.1.50</ecNumber>
    </recommendedName>
</protein>
<dbReference type="Pfam" id="PF05089">
    <property type="entry name" value="NAGLU"/>
    <property type="match status" value="1"/>
</dbReference>
<evidence type="ECO:0000313" key="13">
    <source>
        <dbReference type="EMBL" id="CAH1159553.1"/>
    </source>
</evidence>
<comment type="catalytic activity">
    <reaction evidence="5">
        <text>Hydrolysis of terminal non-reducing N-acetyl-D-glucosamine residues in N-acetyl-alpha-D-glucosaminides.</text>
        <dbReference type="EC" id="3.2.1.50"/>
    </reaction>
</comment>
<dbReference type="PANTHER" id="PTHR12872:SF1">
    <property type="entry name" value="ALPHA-N-ACETYLGLUCOSAMINIDASE"/>
    <property type="match status" value="1"/>
</dbReference>
<evidence type="ECO:0000256" key="5">
    <source>
        <dbReference type="ARBA" id="ARBA00052030"/>
    </source>
</evidence>
<reference evidence="13" key="2">
    <citation type="submission" date="2022-10" db="EMBL/GenBank/DDBJ databases">
        <authorList>
            <consortium name="ENA_rothamsted_submissions"/>
            <consortium name="culmorum"/>
            <person name="King R."/>
        </authorList>
    </citation>
    <scope>NUCLEOTIDE SEQUENCE</scope>
</reference>
<dbReference type="FunFam" id="3.20.20.80:FF:000107">
    <property type="entry name" value="Alpha-N-acetylglucosaminidase family"/>
    <property type="match status" value="1"/>
</dbReference>
<dbReference type="Proteomes" id="UP001153737">
    <property type="component" value="Chromosome 3"/>
</dbReference>
<evidence type="ECO:0000259" key="11">
    <source>
        <dbReference type="Pfam" id="PF12971"/>
    </source>
</evidence>
<evidence type="ECO:0000256" key="9">
    <source>
        <dbReference type="SAM" id="SignalP"/>
    </source>
</evidence>
<evidence type="ECO:0000256" key="7">
    <source>
        <dbReference type="ARBA" id="ARBA00066522"/>
    </source>
</evidence>
<keyword evidence="14" id="KW-1185">Reference proteome</keyword>
<dbReference type="PANTHER" id="PTHR12872">
    <property type="entry name" value="ALPHA-N-ACETYLGLUCOSAMINIDASE"/>
    <property type="match status" value="1"/>
</dbReference>
<dbReference type="EC" id="3.2.1.50" evidence="7"/>
<dbReference type="EMBL" id="OU896709">
    <property type="protein sequence ID" value="CAH1159553.1"/>
    <property type="molecule type" value="Genomic_DNA"/>
</dbReference>
<evidence type="ECO:0000256" key="3">
    <source>
        <dbReference type="ARBA" id="ARBA00023180"/>
    </source>
</evidence>
<dbReference type="AlphaFoldDB" id="A0A9P0DNJ3"/>
<keyword evidence="2" id="KW-0378">Hydrolase</keyword>
<evidence type="ECO:0000256" key="8">
    <source>
        <dbReference type="ARBA" id="ARBA00072202"/>
    </source>
</evidence>
<dbReference type="Pfam" id="PF12972">
    <property type="entry name" value="NAGLU_C"/>
    <property type="match status" value="1"/>
</dbReference>
<comment type="similarity">
    <text evidence="6">Belongs to the glycosyl hydrolase 89 family.</text>
</comment>
<feature type="domain" description="Alpha-N-acetylglucosaminidase C-terminal" evidence="12">
    <location>
        <begin position="480"/>
        <end position="737"/>
    </location>
</feature>
<reference evidence="13" key="1">
    <citation type="submission" date="2022-01" db="EMBL/GenBank/DDBJ databases">
        <authorList>
            <person name="King R."/>
        </authorList>
    </citation>
    <scope>NUCLEOTIDE SEQUENCE</scope>
</reference>
<accession>A0A9P0DNJ3</accession>
<keyword evidence="4" id="KW-0326">Glycosidase</keyword>
<dbReference type="Gene3D" id="1.20.120.670">
    <property type="entry name" value="N-acetyl-b-d-glucoasminidase"/>
    <property type="match status" value="1"/>
</dbReference>
<proteinExistence type="inferred from homology"/>
<feature type="signal peptide" evidence="9">
    <location>
        <begin position="1"/>
        <end position="21"/>
    </location>
</feature>
<gene>
    <name evidence="13" type="ORF">PHAECO_LOCUS7679</name>
</gene>
<dbReference type="InterPro" id="IPR024732">
    <property type="entry name" value="NAGLU_C"/>
</dbReference>
<dbReference type="InterPro" id="IPR024240">
    <property type="entry name" value="NAGLU_N"/>
</dbReference>
<name>A0A9P0DNJ3_PHACE</name>
<keyword evidence="1 9" id="KW-0732">Signal</keyword>
<dbReference type="InterPro" id="IPR029018">
    <property type="entry name" value="Hex-like_dom2"/>
</dbReference>
<evidence type="ECO:0000259" key="12">
    <source>
        <dbReference type="Pfam" id="PF12972"/>
    </source>
</evidence>
<organism evidence="13 14">
    <name type="scientific">Phaedon cochleariae</name>
    <name type="common">Mustard beetle</name>
    <dbReference type="NCBI Taxonomy" id="80249"/>
    <lineage>
        <taxon>Eukaryota</taxon>
        <taxon>Metazoa</taxon>
        <taxon>Ecdysozoa</taxon>
        <taxon>Arthropoda</taxon>
        <taxon>Hexapoda</taxon>
        <taxon>Insecta</taxon>
        <taxon>Pterygota</taxon>
        <taxon>Neoptera</taxon>
        <taxon>Endopterygota</taxon>
        <taxon>Coleoptera</taxon>
        <taxon>Polyphaga</taxon>
        <taxon>Cucujiformia</taxon>
        <taxon>Chrysomeloidea</taxon>
        <taxon>Chrysomelidae</taxon>
        <taxon>Chrysomelinae</taxon>
        <taxon>Chrysomelini</taxon>
        <taxon>Phaedon</taxon>
    </lineage>
</organism>
<evidence type="ECO:0000259" key="10">
    <source>
        <dbReference type="Pfam" id="PF05089"/>
    </source>
</evidence>
<dbReference type="GO" id="GO:0004561">
    <property type="term" value="F:alpha-N-acetylglucosaminidase activity"/>
    <property type="evidence" value="ECO:0007669"/>
    <property type="project" value="UniProtKB-EC"/>
</dbReference>
<feature type="domain" description="Alpha-N-acetylglucosaminidase tim-barrel" evidence="10">
    <location>
        <begin position="137"/>
        <end position="471"/>
    </location>
</feature>
<evidence type="ECO:0000256" key="6">
    <source>
        <dbReference type="ARBA" id="ARBA00060996"/>
    </source>
</evidence>
<evidence type="ECO:0000256" key="4">
    <source>
        <dbReference type="ARBA" id="ARBA00023295"/>
    </source>
</evidence>
<dbReference type="OrthoDB" id="30931at2759"/>
<evidence type="ECO:0000256" key="1">
    <source>
        <dbReference type="ARBA" id="ARBA00022729"/>
    </source>
</evidence>
<keyword evidence="3" id="KW-0325">Glycoprotein</keyword>
<dbReference type="InterPro" id="IPR024733">
    <property type="entry name" value="NAGLU_tim-barrel"/>
</dbReference>
<dbReference type="InterPro" id="IPR007781">
    <property type="entry name" value="NAGLU"/>
</dbReference>
<sequence length="781" mass="90829">MEMQRISVFVVLFHLAGAAIGDDFHEQLGHIRPQVSKEDQSKAALDAIKRILKERSAEFSVDVNPDQGGIGKDYFKINKQEGIIKISGTSGVAVLTGLNYYLKYVCEAHISWEASQLDLPKELPEVNITVTLIDRFRYYQNVCTTSYSFVWWNWQQWEKHIDWMALNSFNLVLAFNGQEAIWERVYKNLNLTQADIDEHFTGPAFLSWLRMGNIRGWGGPLSRAWHERSIWLQKKILQRMRSLGIIPVLPAFAGHLPRAFQRIYPQVNMTRMEQWNHFNDTYCCPYFLDPTEDLFKAIGKMFIEEQMAEFGTDHIYNCDSFNEVDPSTSDLSYLSNVGKSIYSAMTDADPKAIWIMQGWLFYSSEYWRDPEKVETFITSVPRGKMIILDLQSEQFPQYQRLQQYFGQPYIWCMLHDFGGTLGMFGSVSIINENVIKARNEPNSTMIGTGLTPEGINQNYVVYDLMTESAWRSEPSNLTSWFRNYTIRRYGRYNENITKAWDLLRGSVYDYSGIFKLRGKYAITNTPSLKLNIWTWYNYSDVYEAWDLFIASADEFIDSPAFLHDLVDLTRQVLQIAGDVYYEKLLGYFRGKNIQAFEDTSSRFLNIFLDLDLILSTNKDFLLGPWLEAAKACANDTKEAELFEYNARNQITLWGPHGEIINYANKQWSGVVSHYFQPRWALFINRMDISLHTKTRFNESLVKQEMFERVEEPFTFDRGLFPTEPTGDPVGIAKEIHSRWSNLILMLSSKSARNKNRKQRSSEERTAEPYFEDMEPKVIVLG</sequence>
<dbReference type="GO" id="GO:0048731">
    <property type="term" value="P:system development"/>
    <property type="evidence" value="ECO:0007669"/>
    <property type="project" value="UniProtKB-ARBA"/>
</dbReference>